<evidence type="ECO:0000256" key="13">
    <source>
        <dbReference type="ARBA" id="ARBA00023136"/>
    </source>
</evidence>
<evidence type="ECO:0000313" key="17">
    <source>
        <dbReference type="Proteomes" id="UP000515204"/>
    </source>
</evidence>
<dbReference type="SUPFAM" id="SSF48264">
    <property type="entry name" value="Cytochrome P450"/>
    <property type="match status" value="1"/>
</dbReference>
<evidence type="ECO:0000256" key="11">
    <source>
        <dbReference type="ARBA" id="ARBA00023004"/>
    </source>
</evidence>
<keyword evidence="17" id="KW-1185">Reference proteome</keyword>
<sequence>METLEILCGIIAVILIIYYYLTSTFNFWKSRGIAGPKPIPLFGNVKDAMLARNAINIFVADVYNSYKDEPLIGIFIKRNPVLIVKDPDIIKDILIKDFPKFADRGISTHKNDSLSQHLVALEPKRWRPLRTKLSPVFTAGKLKDMFPLMLECSEHLEAYVGQLVNRNEPIECRELTAKYTTDVIGSCAFGIDMNSISDVDSEFRKMGREIFIPRWYKLIRFAIREGEPWLYNILSYVLPETETNKFFMRILMENIDYREKNNIVRHDFVDTLRELKKNQDKIDIELTDSVIASQAFVFFLAGFETSSATMSHALYELAQNHTIQDKLREEINHEYAKNGDSLSYDNIKGMPYLDKVFKETLRKYPPGQVLRRKSTSDYTLNGTEINLPKGQVIFIPVFAIHRDPNIYPDPDVFDPERFNEEVMQTRNPILYLPFGDGPRNCIGARFAICQTKIGLIKMLRNYKIDVCEKTQIPYEIDPKAFLLAPKNGIYLKMTKINVA</sequence>
<dbReference type="KEGG" id="dqu:106747831"/>
<dbReference type="OrthoDB" id="2789670at2759"/>
<dbReference type="CDD" id="cd11056">
    <property type="entry name" value="CYP6-like"/>
    <property type="match status" value="1"/>
</dbReference>
<dbReference type="Pfam" id="PF00067">
    <property type="entry name" value="p450"/>
    <property type="match status" value="1"/>
</dbReference>
<dbReference type="AlphaFoldDB" id="A0A6P3XSR8"/>
<evidence type="ECO:0000256" key="5">
    <source>
        <dbReference type="ARBA" id="ARBA00010617"/>
    </source>
</evidence>
<gene>
    <name evidence="18" type="primary">LOC106747831</name>
</gene>
<name>A0A6P3XSR8_DINQU</name>
<keyword evidence="16" id="KW-1133">Transmembrane helix</keyword>
<feature type="binding site" description="axial binding residue" evidence="14">
    <location>
        <position position="441"/>
    </location>
    <ligand>
        <name>heme</name>
        <dbReference type="ChEBI" id="CHEBI:30413"/>
    </ligand>
    <ligandPart>
        <name>Fe</name>
        <dbReference type="ChEBI" id="CHEBI:18248"/>
    </ligandPart>
</feature>
<dbReference type="RefSeq" id="XP_014481247.1">
    <property type="nucleotide sequence ID" value="XM_014625761.1"/>
</dbReference>
<evidence type="ECO:0000313" key="18">
    <source>
        <dbReference type="RefSeq" id="XP_014481247.1"/>
    </source>
</evidence>
<dbReference type="GO" id="GO:0020037">
    <property type="term" value="F:heme binding"/>
    <property type="evidence" value="ECO:0007669"/>
    <property type="project" value="InterPro"/>
</dbReference>
<feature type="transmembrane region" description="Helical" evidence="16">
    <location>
        <begin position="6"/>
        <end position="28"/>
    </location>
</feature>
<keyword evidence="8" id="KW-0256">Endoplasmic reticulum</keyword>
<keyword evidence="12 15" id="KW-0503">Monooxygenase</keyword>
<evidence type="ECO:0000256" key="9">
    <source>
        <dbReference type="ARBA" id="ARBA00022848"/>
    </source>
</evidence>
<comment type="subcellular location">
    <subcellularLocation>
        <location evidence="4">Endoplasmic reticulum membrane</location>
        <topology evidence="4">Peripheral membrane protein</topology>
    </subcellularLocation>
    <subcellularLocation>
        <location evidence="3">Microsome membrane</location>
        <topology evidence="3">Peripheral membrane protein</topology>
    </subcellularLocation>
</comment>
<dbReference type="InterPro" id="IPR036396">
    <property type="entry name" value="Cyt_P450_sf"/>
</dbReference>
<evidence type="ECO:0000256" key="6">
    <source>
        <dbReference type="ARBA" id="ARBA00022617"/>
    </source>
</evidence>
<evidence type="ECO:0000256" key="12">
    <source>
        <dbReference type="ARBA" id="ARBA00023033"/>
    </source>
</evidence>
<comment type="function">
    <text evidence="2">May be involved in the metabolism of insect hormones and in the breakdown of synthetic insecticides.</text>
</comment>
<dbReference type="Proteomes" id="UP000515204">
    <property type="component" value="Unplaced"/>
</dbReference>
<dbReference type="InterPro" id="IPR001128">
    <property type="entry name" value="Cyt_P450"/>
</dbReference>
<proteinExistence type="inferred from homology"/>
<dbReference type="InterPro" id="IPR017972">
    <property type="entry name" value="Cyt_P450_CS"/>
</dbReference>
<keyword evidence="11 14" id="KW-0408">Iron</keyword>
<dbReference type="Gene3D" id="1.10.630.10">
    <property type="entry name" value="Cytochrome P450"/>
    <property type="match status" value="1"/>
</dbReference>
<evidence type="ECO:0000256" key="15">
    <source>
        <dbReference type="RuleBase" id="RU000461"/>
    </source>
</evidence>
<dbReference type="FunFam" id="1.10.630.10:FF:000042">
    <property type="entry name" value="Cytochrome P450"/>
    <property type="match status" value="1"/>
</dbReference>
<dbReference type="InterPro" id="IPR002403">
    <property type="entry name" value="Cyt_P450_E_grp-IV"/>
</dbReference>
<organism evidence="17 18">
    <name type="scientific">Dinoponera quadriceps</name>
    <name type="common">South American ant</name>
    <dbReference type="NCBI Taxonomy" id="609295"/>
    <lineage>
        <taxon>Eukaryota</taxon>
        <taxon>Metazoa</taxon>
        <taxon>Ecdysozoa</taxon>
        <taxon>Arthropoda</taxon>
        <taxon>Hexapoda</taxon>
        <taxon>Insecta</taxon>
        <taxon>Pterygota</taxon>
        <taxon>Neoptera</taxon>
        <taxon>Endopterygota</taxon>
        <taxon>Hymenoptera</taxon>
        <taxon>Apocrita</taxon>
        <taxon>Aculeata</taxon>
        <taxon>Formicoidea</taxon>
        <taxon>Formicidae</taxon>
        <taxon>Ponerinae</taxon>
        <taxon>Ponerini</taxon>
        <taxon>Dinoponera</taxon>
    </lineage>
</organism>
<dbReference type="PROSITE" id="PS00086">
    <property type="entry name" value="CYTOCHROME_P450"/>
    <property type="match status" value="1"/>
</dbReference>
<evidence type="ECO:0000256" key="4">
    <source>
        <dbReference type="ARBA" id="ARBA00004406"/>
    </source>
</evidence>
<dbReference type="GeneID" id="106747831"/>
<keyword evidence="10 15" id="KW-0560">Oxidoreductase</keyword>
<reference evidence="18" key="1">
    <citation type="submission" date="2025-08" db="UniProtKB">
        <authorList>
            <consortium name="RefSeq"/>
        </authorList>
    </citation>
    <scope>IDENTIFICATION</scope>
</reference>
<dbReference type="GO" id="GO:0004497">
    <property type="term" value="F:monooxygenase activity"/>
    <property type="evidence" value="ECO:0007669"/>
    <property type="project" value="UniProtKB-KW"/>
</dbReference>
<dbReference type="GO" id="GO:0005789">
    <property type="term" value="C:endoplasmic reticulum membrane"/>
    <property type="evidence" value="ECO:0007669"/>
    <property type="project" value="UniProtKB-SubCell"/>
</dbReference>
<accession>A0A6P3XSR8</accession>
<protein>
    <submittedName>
        <fullName evidence="18">Cytochrome P450 6A1-like</fullName>
    </submittedName>
</protein>
<evidence type="ECO:0000256" key="3">
    <source>
        <dbReference type="ARBA" id="ARBA00004174"/>
    </source>
</evidence>
<keyword evidence="7 14" id="KW-0479">Metal-binding</keyword>
<evidence type="ECO:0000256" key="1">
    <source>
        <dbReference type="ARBA" id="ARBA00001971"/>
    </source>
</evidence>
<dbReference type="PANTHER" id="PTHR24292:SF54">
    <property type="entry name" value="CYP9F3-RELATED"/>
    <property type="match status" value="1"/>
</dbReference>
<dbReference type="PANTHER" id="PTHR24292">
    <property type="entry name" value="CYTOCHROME P450"/>
    <property type="match status" value="1"/>
</dbReference>
<comment type="cofactor">
    <cofactor evidence="1 14">
        <name>heme</name>
        <dbReference type="ChEBI" id="CHEBI:30413"/>
    </cofactor>
</comment>
<evidence type="ECO:0000256" key="2">
    <source>
        <dbReference type="ARBA" id="ARBA00003690"/>
    </source>
</evidence>
<evidence type="ECO:0000256" key="10">
    <source>
        <dbReference type="ARBA" id="ARBA00023002"/>
    </source>
</evidence>
<keyword evidence="13 16" id="KW-0472">Membrane</keyword>
<evidence type="ECO:0000256" key="14">
    <source>
        <dbReference type="PIRSR" id="PIRSR602403-1"/>
    </source>
</evidence>
<keyword evidence="16" id="KW-0812">Transmembrane</keyword>
<dbReference type="PRINTS" id="PR00465">
    <property type="entry name" value="EP450IV"/>
</dbReference>
<evidence type="ECO:0000256" key="16">
    <source>
        <dbReference type="SAM" id="Phobius"/>
    </source>
</evidence>
<keyword evidence="6 14" id="KW-0349">Heme</keyword>
<dbReference type="GO" id="GO:0016705">
    <property type="term" value="F:oxidoreductase activity, acting on paired donors, with incorporation or reduction of molecular oxygen"/>
    <property type="evidence" value="ECO:0007669"/>
    <property type="project" value="InterPro"/>
</dbReference>
<dbReference type="PRINTS" id="PR00385">
    <property type="entry name" value="P450"/>
</dbReference>
<dbReference type="GO" id="GO:0005506">
    <property type="term" value="F:iron ion binding"/>
    <property type="evidence" value="ECO:0007669"/>
    <property type="project" value="InterPro"/>
</dbReference>
<evidence type="ECO:0000256" key="8">
    <source>
        <dbReference type="ARBA" id="ARBA00022824"/>
    </source>
</evidence>
<evidence type="ECO:0000256" key="7">
    <source>
        <dbReference type="ARBA" id="ARBA00022723"/>
    </source>
</evidence>
<dbReference type="InterPro" id="IPR050476">
    <property type="entry name" value="Insect_CytP450_Detox"/>
</dbReference>
<keyword evidence="9" id="KW-0492">Microsome</keyword>
<comment type="similarity">
    <text evidence="5 15">Belongs to the cytochrome P450 family.</text>
</comment>